<comment type="similarity">
    <text evidence="2">Belongs to the perilipin family.</text>
</comment>
<evidence type="ECO:0008006" key="7">
    <source>
        <dbReference type="Google" id="ProtNLM"/>
    </source>
</evidence>
<keyword evidence="6" id="KW-1185">Reference proteome</keyword>
<evidence type="ECO:0000313" key="5">
    <source>
        <dbReference type="EMBL" id="KAK9408988.1"/>
    </source>
</evidence>
<dbReference type="PANTHER" id="PTHR14024:SF11">
    <property type="entry name" value="PERILIPIN-3"/>
    <property type="match status" value="1"/>
</dbReference>
<feature type="compositionally biased region" description="Basic and acidic residues" evidence="4">
    <location>
        <begin position="903"/>
        <end position="926"/>
    </location>
</feature>
<accession>A0AAW1C4M1</accession>
<keyword evidence="3" id="KW-0551">Lipid droplet</keyword>
<comment type="subcellular location">
    <subcellularLocation>
        <location evidence="1">Lipid droplet</location>
    </subcellularLocation>
</comment>
<feature type="compositionally biased region" description="Pro residues" evidence="4">
    <location>
        <begin position="615"/>
        <end position="631"/>
    </location>
</feature>
<dbReference type="GO" id="GO:0005811">
    <property type="term" value="C:lipid droplet"/>
    <property type="evidence" value="ECO:0007669"/>
    <property type="project" value="UniProtKB-SubCell"/>
</dbReference>
<dbReference type="EMBL" id="JAOTOJ010000001">
    <property type="protein sequence ID" value="KAK9408988.1"/>
    <property type="molecule type" value="Genomic_DNA"/>
</dbReference>
<feature type="compositionally biased region" description="Acidic residues" evidence="4">
    <location>
        <begin position="416"/>
        <end position="600"/>
    </location>
</feature>
<reference evidence="5 6" key="1">
    <citation type="journal article" date="2024" name="Proc. Natl. Acad. Sci. U.S.A.">
        <title>The genetic regulatory architecture and epigenomic basis for age-related changes in rattlesnake venom.</title>
        <authorList>
            <person name="Hogan M.P."/>
            <person name="Holding M.L."/>
            <person name="Nystrom G.S."/>
            <person name="Colston T.J."/>
            <person name="Bartlett D.A."/>
            <person name="Mason A.J."/>
            <person name="Ellsworth S.A."/>
            <person name="Rautsaw R.M."/>
            <person name="Lawrence K.C."/>
            <person name="Strickland J.L."/>
            <person name="He B."/>
            <person name="Fraser P."/>
            <person name="Margres M.J."/>
            <person name="Gilbert D.M."/>
            <person name="Gibbs H.L."/>
            <person name="Parkinson C.L."/>
            <person name="Rokyta D.R."/>
        </authorList>
    </citation>
    <scope>NUCLEOTIDE SEQUENCE [LARGE SCALE GENOMIC DNA]</scope>
    <source>
        <strain evidence="5">DRR0105</strain>
    </source>
</reference>
<comment type="caution">
    <text evidence="5">The sequence shown here is derived from an EMBL/GenBank/DDBJ whole genome shotgun (WGS) entry which is preliminary data.</text>
</comment>
<evidence type="ECO:0000256" key="4">
    <source>
        <dbReference type="SAM" id="MobiDB-lite"/>
    </source>
</evidence>
<protein>
    <recommendedName>
        <fullName evidence="7">Titin-like</fullName>
    </recommendedName>
</protein>
<feature type="compositionally biased region" description="Pro residues" evidence="4">
    <location>
        <begin position="651"/>
        <end position="671"/>
    </location>
</feature>
<dbReference type="Gene3D" id="3.30.720.170">
    <property type="entry name" value="Perilipin, alpha-beta domain"/>
    <property type="match status" value="1"/>
</dbReference>
<evidence type="ECO:0000256" key="2">
    <source>
        <dbReference type="ARBA" id="ARBA00006311"/>
    </source>
</evidence>
<dbReference type="InterPro" id="IPR004279">
    <property type="entry name" value="Perilipin"/>
</dbReference>
<dbReference type="Pfam" id="PF03036">
    <property type="entry name" value="Perilipin"/>
    <property type="match status" value="2"/>
</dbReference>
<feature type="compositionally biased region" description="Basic and acidic residues" evidence="4">
    <location>
        <begin position="1026"/>
        <end position="1044"/>
    </location>
</feature>
<evidence type="ECO:0000256" key="3">
    <source>
        <dbReference type="ARBA" id="ARBA00022677"/>
    </source>
</evidence>
<dbReference type="PANTHER" id="PTHR14024">
    <property type="entry name" value="PERILIPIN"/>
    <property type="match status" value="1"/>
</dbReference>
<feature type="region of interest" description="Disordered" evidence="4">
    <location>
        <begin position="901"/>
        <end position="926"/>
    </location>
</feature>
<feature type="compositionally biased region" description="Acidic residues" evidence="4">
    <location>
        <begin position="960"/>
        <end position="971"/>
    </location>
</feature>
<feature type="compositionally biased region" description="Polar residues" evidence="4">
    <location>
        <begin position="1223"/>
        <end position="1235"/>
    </location>
</feature>
<feature type="compositionally biased region" description="Basic and acidic residues" evidence="4">
    <location>
        <begin position="1236"/>
        <end position="1247"/>
    </location>
</feature>
<name>A0AAW1C4M1_CROAD</name>
<feature type="region of interest" description="Disordered" evidence="4">
    <location>
        <begin position="954"/>
        <end position="973"/>
    </location>
</feature>
<organism evidence="5 6">
    <name type="scientific">Crotalus adamanteus</name>
    <name type="common">Eastern diamondback rattlesnake</name>
    <dbReference type="NCBI Taxonomy" id="8729"/>
    <lineage>
        <taxon>Eukaryota</taxon>
        <taxon>Metazoa</taxon>
        <taxon>Chordata</taxon>
        <taxon>Craniata</taxon>
        <taxon>Vertebrata</taxon>
        <taxon>Euteleostomi</taxon>
        <taxon>Lepidosauria</taxon>
        <taxon>Squamata</taxon>
        <taxon>Bifurcata</taxon>
        <taxon>Unidentata</taxon>
        <taxon>Episquamata</taxon>
        <taxon>Toxicofera</taxon>
        <taxon>Serpentes</taxon>
        <taxon>Colubroidea</taxon>
        <taxon>Viperidae</taxon>
        <taxon>Crotalinae</taxon>
        <taxon>Crotalus</taxon>
    </lineage>
</organism>
<gene>
    <name evidence="5" type="ORF">NXF25_000163</name>
</gene>
<feature type="region of interest" description="Disordered" evidence="4">
    <location>
        <begin position="396"/>
        <end position="676"/>
    </location>
</feature>
<feature type="region of interest" description="Disordered" evidence="4">
    <location>
        <begin position="1177"/>
        <end position="1247"/>
    </location>
</feature>
<sequence>MTADSNRDQFGDRDAQSISDDNQSLQDLNYIIDQLEREEMETLNGRSWSRNGVSHVRGCLLPVGSRMMGFGLKPAFSTALSLDIVSSQDEELKVDWEVSRTPSPDNTIAPDVSSQPYLLEADLNLSVDSVTSPPPPSLDSFFPCSLIEDSAFSIEKVLGPTTANILAEAEAEASKYADGLQSLEIEWTEDTNEPHRLLTCQICQLFVRTVDRLLDKSEQLMDHYLPLTEEEIANLKKAVEELDDSTTDHEMQVCFARISNLSGKLRQRAYMMALSKLRLARKNTEDNLAQLQQTIDLIGQVQRVDAMDYQKSFEKLTEISIQWSQRNSLQQQSVSLQTESFSPGQSIDEIGPRLAQSSEIEEMGVSISISSKEEAPVQGETPEMVPTFSAETEILPTEEVTPPPDVSSEKLPGPPEEAEPEAPPEEAEPEAPPEEAEPEAPPEEAEPEAPPEEAEPEAPPEEAEPEAPPEEAEPEAPPEAAEPEAPPEEAEPEAPPEEAEPEAPPEEVETEAPPEEVETEAPPEEVEPEAPPEEVEPEAPPEEVEPEAPPEEVEPEAPPEEAEPEAPPEEAEPEAPPEEAEPEAPPEEIEPEAPPEEIEPEVLPSPPEEVEPEVLPSPPEEVEPEVPPSPPEEVEPEKPPSPPEEVEPEKPPSPPAEVEPEKPPTPPPEVPKPPKKVALTPVAKEKVHRDVAHITLTSPGCDEDDLLLRMARSEEDIASEVETKTLEMSRSLTSNLKNTYESLLANLKDLPSNLQNKLYQTCRDMSELHSSFASAHCFSDLSSGLLNKSFAVMAEAQGSMDELMEFALQSPKALLWLKDYFPPILSRRQEAPDSMAEREAEEEMPPFDMRDIESNILKIQKAYDPGECYNGALFAKKEEAEEAPPSRESEDILKIQEAYEPQGCKEDATPSGDEKDVSPPSKDESKNWGIMKMLETYVPKISTIQGLLEKKNLPSSLQKEEEDAPAQEVEEALPSRDDILKLLRAYEPKGCEESSDLMEVATLGPKDVPLPSRADILKLLQAYEPQECHDDRLPSKEEKEETEAPRMPIKEAPSIKKVEFPPPVRKEDVIPPPVQKEEVVPPPFQVKVVPSLVQKEEVVPSPIQVDVVPSLVQKEEEVPPPVQVEVVPSLVQKEDEVPPSVQEDIPPLIQEEEFSLPVPYATQSNFISSRDNILKLEVNKSNNNNEVPPSAPEEEKQPPPEQPKNLLEIQKAHEPRECEDGSSIRTQAGEGSSSTPRERVDILKIQRAYDPKECEEMTPYREAEDASAAGSAASGRSEWSLFKLVQSYIPKSIKEEIFSKKEEDK</sequence>
<dbReference type="Gene3D" id="1.20.120.340">
    <property type="entry name" value="Flagellar protein FliS"/>
    <property type="match status" value="2"/>
</dbReference>
<evidence type="ECO:0000313" key="6">
    <source>
        <dbReference type="Proteomes" id="UP001474421"/>
    </source>
</evidence>
<dbReference type="SUPFAM" id="SSF109775">
    <property type="entry name" value="Mannose-6-phosphate receptor binding protein 1 (Tip47), C-terminal domain"/>
    <property type="match status" value="2"/>
</dbReference>
<dbReference type="Proteomes" id="UP001474421">
    <property type="component" value="Unassembled WGS sequence"/>
</dbReference>
<feature type="compositionally biased region" description="Basic and acidic residues" evidence="4">
    <location>
        <begin position="1210"/>
        <end position="1219"/>
    </location>
</feature>
<dbReference type="GO" id="GO:0005829">
    <property type="term" value="C:cytosol"/>
    <property type="evidence" value="ECO:0007669"/>
    <property type="project" value="TreeGrafter"/>
</dbReference>
<dbReference type="GO" id="GO:0019915">
    <property type="term" value="P:lipid storage"/>
    <property type="evidence" value="ECO:0007669"/>
    <property type="project" value="TreeGrafter"/>
</dbReference>
<proteinExistence type="inferred from homology"/>
<evidence type="ECO:0000256" key="1">
    <source>
        <dbReference type="ARBA" id="ARBA00004502"/>
    </source>
</evidence>
<feature type="region of interest" description="Disordered" evidence="4">
    <location>
        <begin position="1025"/>
        <end position="1064"/>
    </location>
</feature>
<dbReference type="GO" id="GO:0010890">
    <property type="term" value="P:positive regulation of triglyceride storage"/>
    <property type="evidence" value="ECO:0007669"/>
    <property type="project" value="TreeGrafter"/>
</dbReference>
<feature type="compositionally biased region" description="Basic and acidic residues" evidence="4">
    <location>
        <begin position="1053"/>
        <end position="1064"/>
    </location>
</feature>